<dbReference type="EMBL" id="JBHUJB010000089">
    <property type="protein sequence ID" value="MFD2160685.1"/>
    <property type="molecule type" value="Genomic_DNA"/>
</dbReference>
<dbReference type="Proteomes" id="UP001597389">
    <property type="component" value="Unassembled WGS sequence"/>
</dbReference>
<protein>
    <submittedName>
        <fullName evidence="2">Uncharacterized protein</fullName>
    </submittedName>
</protein>
<name>A0ABW4ZFL6_9BACT</name>
<keyword evidence="3" id="KW-1185">Reference proteome</keyword>
<sequence length="487" mass="53947">MKVQALSLLSLSLACHLAPANEDIINFKNNDTLHGTFLGFKDNHTIQWESPESDNPIDFKTDALRKIIFQKGLPRKPFTHTSSITLANGDILPCSIVSIDSEAVAIHADYLGELTIPRNQIRSCDLNPLGQQILYQGPFQADEWRVVTPPDTNDAAIEEQADSTVSNWEFANFSWYNRGQQGSLILNDVKLPSSYRVLFKLESARATNVSLIFGADFKKPVLDDKEGNSRRSSADRITSQFGSCFALRLSSGSTSLSMYNVSDDGESSYTYLKPVNGRSSYRSQSNSLSSIIELRVDTHKQSIASFRNGQLMHIWSLKDMAPIPNGSAIGFNSLSGGDMYLTRISDFTIAPWNGVMESPLSLESNEHDVVMINNGTDRFSGSIIQLDAEQLTLDGNYTKLNIPRQDLQSLNFNLNTLNDSTPNPKNSAQFHMGTSGKITATPTNTNSDSIHLSHPILGELKLNFNYLTAITYDAQSSLLDQWNTKLK</sequence>
<accession>A0ABW4ZFL6</accession>
<evidence type="ECO:0000313" key="2">
    <source>
        <dbReference type="EMBL" id="MFD2160685.1"/>
    </source>
</evidence>
<keyword evidence="1" id="KW-0732">Signal</keyword>
<dbReference type="PROSITE" id="PS51257">
    <property type="entry name" value="PROKAR_LIPOPROTEIN"/>
    <property type="match status" value="1"/>
</dbReference>
<evidence type="ECO:0000313" key="3">
    <source>
        <dbReference type="Proteomes" id="UP001597389"/>
    </source>
</evidence>
<organism evidence="2 3">
    <name type="scientific">Rubritalea tangerina</name>
    <dbReference type="NCBI Taxonomy" id="430798"/>
    <lineage>
        <taxon>Bacteria</taxon>
        <taxon>Pseudomonadati</taxon>
        <taxon>Verrucomicrobiota</taxon>
        <taxon>Verrucomicrobiia</taxon>
        <taxon>Verrucomicrobiales</taxon>
        <taxon>Rubritaleaceae</taxon>
        <taxon>Rubritalea</taxon>
    </lineage>
</organism>
<gene>
    <name evidence="2" type="ORF">ACFSW8_17405</name>
</gene>
<reference evidence="3" key="1">
    <citation type="journal article" date="2019" name="Int. J. Syst. Evol. Microbiol.">
        <title>The Global Catalogue of Microorganisms (GCM) 10K type strain sequencing project: providing services to taxonomists for standard genome sequencing and annotation.</title>
        <authorList>
            <consortium name="The Broad Institute Genomics Platform"/>
            <consortium name="The Broad Institute Genome Sequencing Center for Infectious Disease"/>
            <person name="Wu L."/>
            <person name="Ma J."/>
        </authorList>
    </citation>
    <scope>NUCLEOTIDE SEQUENCE [LARGE SCALE GENOMIC DNA]</scope>
    <source>
        <strain evidence="3">CCUG 57942</strain>
    </source>
</reference>
<comment type="caution">
    <text evidence="2">The sequence shown here is derived from an EMBL/GenBank/DDBJ whole genome shotgun (WGS) entry which is preliminary data.</text>
</comment>
<evidence type="ECO:0000256" key="1">
    <source>
        <dbReference type="SAM" id="SignalP"/>
    </source>
</evidence>
<feature type="chain" id="PRO_5046912581" evidence="1">
    <location>
        <begin position="21"/>
        <end position="487"/>
    </location>
</feature>
<proteinExistence type="predicted"/>
<feature type="signal peptide" evidence="1">
    <location>
        <begin position="1"/>
        <end position="20"/>
    </location>
</feature>
<dbReference type="RefSeq" id="WP_377089811.1">
    <property type="nucleotide sequence ID" value="NZ_JBHSJL010000014.1"/>
</dbReference>